<dbReference type="EMBL" id="BART01024056">
    <property type="protein sequence ID" value="GAH00044.1"/>
    <property type="molecule type" value="Genomic_DNA"/>
</dbReference>
<protein>
    <submittedName>
        <fullName evidence="1">Uncharacterized protein</fullName>
    </submittedName>
</protein>
<comment type="caution">
    <text evidence="1">The sequence shown here is derived from an EMBL/GenBank/DDBJ whole genome shotgun (WGS) entry which is preliminary data.</text>
</comment>
<sequence length="84" mass="10113">MMEYYARAHPLVEHIAKNSIEWRDIDKFTCIWDNQTVLVHYNRASQKFTILSDVEEFVEGAIYCWLKDVVIPFPEEWDEEDETD</sequence>
<evidence type="ECO:0000313" key="1">
    <source>
        <dbReference type="EMBL" id="GAH00044.1"/>
    </source>
</evidence>
<reference evidence="1" key="1">
    <citation type="journal article" date="2014" name="Front. Microbiol.">
        <title>High frequency of phylogenetically diverse reductive dehalogenase-homologous genes in deep subseafloor sedimentary metagenomes.</title>
        <authorList>
            <person name="Kawai M."/>
            <person name="Futagami T."/>
            <person name="Toyoda A."/>
            <person name="Takaki Y."/>
            <person name="Nishi S."/>
            <person name="Hori S."/>
            <person name="Arai W."/>
            <person name="Tsubouchi T."/>
            <person name="Morono Y."/>
            <person name="Uchiyama I."/>
            <person name="Ito T."/>
            <person name="Fujiyama A."/>
            <person name="Inagaki F."/>
            <person name="Takami H."/>
        </authorList>
    </citation>
    <scope>NUCLEOTIDE SEQUENCE</scope>
    <source>
        <strain evidence="1">Expedition CK06-06</strain>
    </source>
</reference>
<gene>
    <name evidence="1" type="ORF">S01H4_43579</name>
</gene>
<dbReference type="AlphaFoldDB" id="X1D4M2"/>
<proteinExistence type="predicted"/>
<accession>X1D4M2</accession>
<organism evidence="1">
    <name type="scientific">marine sediment metagenome</name>
    <dbReference type="NCBI Taxonomy" id="412755"/>
    <lineage>
        <taxon>unclassified sequences</taxon>
        <taxon>metagenomes</taxon>
        <taxon>ecological metagenomes</taxon>
    </lineage>
</organism>
<name>X1D4M2_9ZZZZ</name>